<dbReference type="RefSeq" id="XP_056493598.1">
    <property type="nucleotide sequence ID" value="XM_056625016.1"/>
</dbReference>
<reference evidence="3" key="1">
    <citation type="submission" date="2022-12" db="EMBL/GenBank/DDBJ databases">
        <authorList>
            <person name="Petersen C."/>
        </authorList>
    </citation>
    <scope>NUCLEOTIDE SEQUENCE</scope>
    <source>
        <strain evidence="3">IBT 29677</strain>
    </source>
</reference>
<protein>
    <submittedName>
        <fullName evidence="3">Uncharacterized protein</fullName>
    </submittedName>
</protein>
<dbReference type="Proteomes" id="UP001147747">
    <property type="component" value="Unassembled WGS sequence"/>
</dbReference>
<reference evidence="3" key="2">
    <citation type="journal article" date="2023" name="IMA Fungus">
        <title>Comparative genomic study of the Penicillium genus elucidates a diverse pangenome and 15 lateral gene transfer events.</title>
        <authorList>
            <person name="Petersen C."/>
            <person name="Sorensen T."/>
            <person name="Nielsen M.R."/>
            <person name="Sondergaard T.E."/>
            <person name="Sorensen J.L."/>
            <person name="Fitzpatrick D.A."/>
            <person name="Frisvad J.C."/>
            <person name="Nielsen K.L."/>
        </authorList>
    </citation>
    <scope>NUCLEOTIDE SEQUENCE</scope>
    <source>
        <strain evidence="3">IBT 29677</strain>
    </source>
</reference>
<organism evidence="3 4">
    <name type="scientific">Penicillium cosmopolitanum</name>
    <dbReference type="NCBI Taxonomy" id="1131564"/>
    <lineage>
        <taxon>Eukaryota</taxon>
        <taxon>Fungi</taxon>
        <taxon>Dikarya</taxon>
        <taxon>Ascomycota</taxon>
        <taxon>Pezizomycotina</taxon>
        <taxon>Eurotiomycetes</taxon>
        <taxon>Eurotiomycetidae</taxon>
        <taxon>Eurotiales</taxon>
        <taxon>Aspergillaceae</taxon>
        <taxon>Penicillium</taxon>
    </lineage>
</organism>
<feature type="coiled-coil region" evidence="1">
    <location>
        <begin position="88"/>
        <end position="125"/>
    </location>
</feature>
<evidence type="ECO:0000256" key="1">
    <source>
        <dbReference type="SAM" id="Coils"/>
    </source>
</evidence>
<dbReference type="AlphaFoldDB" id="A0A9W9WAM5"/>
<name>A0A9W9WAM5_9EURO</name>
<keyword evidence="4" id="KW-1185">Reference proteome</keyword>
<feature type="region of interest" description="Disordered" evidence="2">
    <location>
        <begin position="1"/>
        <end position="41"/>
    </location>
</feature>
<dbReference type="OrthoDB" id="10272319at2759"/>
<evidence type="ECO:0000313" key="3">
    <source>
        <dbReference type="EMBL" id="KAJ5413742.1"/>
    </source>
</evidence>
<proteinExistence type="predicted"/>
<accession>A0A9W9WAM5</accession>
<keyword evidence="1" id="KW-0175">Coiled coil</keyword>
<dbReference type="GeneID" id="81363996"/>
<evidence type="ECO:0000256" key="2">
    <source>
        <dbReference type="SAM" id="MobiDB-lite"/>
    </source>
</evidence>
<dbReference type="EMBL" id="JAPZBU010000003">
    <property type="protein sequence ID" value="KAJ5413742.1"/>
    <property type="molecule type" value="Genomic_DNA"/>
</dbReference>
<sequence length="172" mass="18783">MPVKRSERGGNASSDASDPPVPDAAPVLPTTRSGLVRQGPVATTTQGIAAEGDNEVGSLPGATKGLAQQILHYLKPILRANTELRIANAELGEECKRMSEAYKNVEAIAAEAALYRKELEESRKEVHVDLEMVRFRFQGLEPRTRTGGSAVLICKNRDCIILPRISFFGWIR</sequence>
<comment type="caution">
    <text evidence="3">The sequence shown here is derived from an EMBL/GenBank/DDBJ whole genome shotgun (WGS) entry which is preliminary data.</text>
</comment>
<evidence type="ECO:0000313" key="4">
    <source>
        <dbReference type="Proteomes" id="UP001147747"/>
    </source>
</evidence>
<gene>
    <name evidence="3" type="ORF">N7509_000369</name>
</gene>